<keyword evidence="6 7" id="KW-0472">Membrane</keyword>
<sequence>MAFLVRRLLLAVPVIFLVTILVFSLMHMLPGDPATVILGQEAPPEAVAALREQLGLNDPIVMQYLHWLGGVLHGDLGHSLVDNSPVSDLIAQRLPVTVELTIGTFLIALIIAIPAGIISATRQGKFSDYVASILAMSGMSIPSFWFAMMLIVLFAVKLGWFPASGYTPFFENPAANITAMILPMFATALREAAVLMRMLRSSLLEVMSADYIRTAYSKGQRERVVVLRHAFKNALVPVVTTSGLMVAGLLGGLVITESIFSIPGFGKLIVDSIYQRDFVTVQGAVLVSALLVVVINLAVDLTYSLIDPRIKVGKGAEG</sequence>
<keyword evidence="10" id="KW-1185">Reference proteome</keyword>
<dbReference type="CDD" id="cd06261">
    <property type="entry name" value="TM_PBP2"/>
    <property type="match status" value="1"/>
</dbReference>
<evidence type="ECO:0000256" key="5">
    <source>
        <dbReference type="ARBA" id="ARBA00022989"/>
    </source>
</evidence>
<dbReference type="PANTHER" id="PTHR43163:SF6">
    <property type="entry name" value="DIPEPTIDE TRANSPORT SYSTEM PERMEASE PROTEIN DPPB-RELATED"/>
    <property type="match status" value="1"/>
</dbReference>
<dbReference type="Pfam" id="PF00528">
    <property type="entry name" value="BPD_transp_1"/>
    <property type="match status" value="1"/>
</dbReference>
<dbReference type="RefSeq" id="WP_038083999.1">
    <property type="nucleotide sequence ID" value="NZ_JMIR01000002.1"/>
</dbReference>
<feature type="transmembrane region" description="Helical" evidence="7">
    <location>
        <begin position="174"/>
        <end position="193"/>
    </location>
</feature>
<keyword evidence="3" id="KW-1003">Cell membrane</keyword>
<dbReference type="GO" id="GO:0071916">
    <property type="term" value="F:dipeptide transmembrane transporter activity"/>
    <property type="evidence" value="ECO:0007669"/>
    <property type="project" value="TreeGrafter"/>
</dbReference>
<keyword evidence="2 7" id="KW-0813">Transport</keyword>
<keyword evidence="5 7" id="KW-1133">Transmembrane helix</keyword>
<organism evidence="9 10">
    <name type="scientific">Tumebacillus flagellatus</name>
    <dbReference type="NCBI Taxonomy" id="1157490"/>
    <lineage>
        <taxon>Bacteria</taxon>
        <taxon>Bacillati</taxon>
        <taxon>Bacillota</taxon>
        <taxon>Bacilli</taxon>
        <taxon>Bacillales</taxon>
        <taxon>Alicyclobacillaceae</taxon>
        <taxon>Tumebacillus</taxon>
    </lineage>
</organism>
<feature type="domain" description="ABC transmembrane type-1" evidence="8">
    <location>
        <begin position="94"/>
        <end position="303"/>
    </location>
</feature>
<evidence type="ECO:0000256" key="7">
    <source>
        <dbReference type="RuleBase" id="RU363032"/>
    </source>
</evidence>
<evidence type="ECO:0000256" key="2">
    <source>
        <dbReference type="ARBA" id="ARBA00022448"/>
    </source>
</evidence>
<feature type="transmembrane region" description="Helical" evidence="7">
    <location>
        <begin position="133"/>
        <end position="154"/>
    </location>
</feature>
<dbReference type="InterPro" id="IPR035906">
    <property type="entry name" value="MetI-like_sf"/>
</dbReference>
<accession>A0A074LRT4</accession>
<protein>
    <submittedName>
        <fullName evidence="9">Peptide ABC transporter</fullName>
    </submittedName>
</protein>
<name>A0A074LRT4_9BACL</name>
<dbReference type="Pfam" id="PF19300">
    <property type="entry name" value="BPD_transp_1_N"/>
    <property type="match status" value="1"/>
</dbReference>
<evidence type="ECO:0000256" key="1">
    <source>
        <dbReference type="ARBA" id="ARBA00004651"/>
    </source>
</evidence>
<comment type="subcellular location">
    <subcellularLocation>
        <location evidence="1 7">Cell membrane</location>
        <topology evidence="1 7">Multi-pass membrane protein</topology>
    </subcellularLocation>
</comment>
<evidence type="ECO:0000256" key="6">
    <source>
        <dbReference type="ARBA" id="ARBA00023136"/>
    </source>
</evidence>
<dbReference type="SUPFAM" id="SSF161098">
    <property type="entry name" value="MetI-like"/>
    <property type="match status" value="1"/>
</dbReference>
<feature type="transmembrane region" description="Helical" evidence="7">
    <location>
        <begin position="280"/>
        <end position="299"/>
    </location>
</feature>
<proteinExistence type="inferred from homology"/>
<dbReference type="InterPro" id="IPR045621">
    <property type="entry name" value="BPD_transp_1_N"/>
</dbReference>
<dbReference type="AlphaFoldDB" id="A0A074LRT4"/>
<dbReference type="InterPro" id="IPR000515">
    <property type="entry name" value="MetI-like"/>
</dbReference>
<dbReference type="Gene3D" id="1.10.3720.10">
    <property type="entry name" value="MetI-like"/>
    <property type="match status" value="1"/>
</dbReference>
<dbReference type="EMBL" id="JMIR01000002">
    <property type="protein sequence ID" value="KEO84861.1"/>
    <property type="molecule type" value="Genomic_DNA"/>
</dbReference>
<evidence type="ECO:0000313" key="9">
    <source>
        <dbReference type="EMBL" id="KEO84861.1"/>
    </source>
</evidence>
<evidence type="ECO:0000256" key="4">
    <source>
        <dbReference type="ARBA" id="ARBA00022692"/>
    </source>
</evidence>
<dbReference type="GO" id="GO:0005886">
    <property type="term" value="C:plasma membrane"/>
    <property type="evidence" value="ECO:0007669"/>
    <property type="project" value="UniProtKB-SubCell"/>
</dbReference>
<gene>
    <name evidence="9" type="ORF">EL26_02300</name>
</gene>
<feature type="transmembrane region" description="Helical" evidence="7">
    <location>
        <begin position="7"/>
        <end position="29"/>
    </location>
</feature>
<comment type="caution">
    <text evidence="9">The sequence shown here is derived from an EMBL/GenBank/DDBJ whole genome shotgun (WGS) entry which is preliminary data.</text>
</comment>
<evidence type="ECO:0000313" key="10">
    <source>
        <dbReference type="Proteomes" id="UP000027931"/>
    </source>
</evidence>
<feature type="transmembrane region" description="Helical" evidence="7">
    <location>
        <begin position="234"/>
        <end position="260"/>
    </location>
</feature>
<dbReference type="OrthoDB" id="2803660at2"/>
<dbReference type="PROSITE" id="PS50928">
    <property type="entry name" value="ABC_TM1"/>
    <property type="match status" value="1"/>
</dbReference>
<reference evidence="9 10" key="1">
    <citation type="journal article" date="2013" name="Int. J. Syst. Evol. Microbiol.">
        <title>Tumebacillus flagellatus sp. nov., an alpha-amylase/pullulanase-producing bacterium isolated from cassava wastewater.</title>
        <authorList>
            <person name="Wang Q."/>
            <person name="Xie N."/>
            <person name="Qin Y."/>
            <person name="Shen N."/>
            <person name="Zhu J."/>
            <person name="Mi H."/>
            <person name="Huang R."/>
        </authorList>
    </citation>
    <scope>NUCLEOTIDE SEQUENCE [LARGE SCALE GENOMIC DNA]</scope>
    <source>
        <strain evidence="9 10">GST4</strain>
    </source>
</reference>
<dbReference type="STRING" id="1157490.EL26_02300"/>
<comment type="similarity">
    <text evidence="7">Belongs to the binding-protein-dependent transport system permease family.</text>
</comment>
<feature type="transmembrane region" description="Helical" evidence="7">
    <location>
        <begin position="102"/>
        <end position="121"/>
    </location>
</feature>
<dbReference type="eggNOG" id="COG0601">
    <property type="taxonomic scope" value="Bacteria"/>
</dbReference>
<evidence type="ECO:0000259" key="8">
    <source>
        <dbReference type="PROSITE" id="PS50928"/>
    </source>
</evidence>
<dbReference type="Proteomes" id="UP000027931">
    <property type="component" value="Unassembled WGS sequence"/>
</dbReference>
<evidence type="ECO:0000256" key="3">
    <source>
        <dbReference type="ARBA" id="ARBA00022475"/>
    </source>
</evidence>
<keyword evidence="4 7" id="KW-0812">Transmembrane</keyword>
<dbReference type="PANTHER" id="PTHR43163">
    <property type="entry name" value="DIPEPTIDE TRANSPORT SYSTEM PERMEASE PROTEIN DPPB-RELATED"/>
    <property type="match status" value="1"/>
</dbReference>